<accession>A0A840VBZ2</accession>
<dbReference type="AlphaFoldDB" id="A0A840VBZ2"/>
<comment type="caution">
    <text evidence="6">The sequence shown here is derived from an EMBL/GenBank/DDBJ whole genome shotgun (WGS) entry which is preliminary data.</text>
</comment>
<dbReference type="EMBL" id="JACHFD010000011">
    <property type="protein sequence ID" value="MBB5352188.1"/>
    <property type="molecule type" value="Genomic_DNA"/>
</dbReference>
<dbReference type="Gene3D" id="3.40.50.300">
    <property type="entry name" value="P-loop containing nucleotide triphosphate hydrolases"/>
    <property type="match status" value="2"/>
</dbReference>
<dbReference type="PROSITE" id="PS00211">
    <property type="entry name" value="ABC_TRANSPORTER_1"/>
    <property type="match status" value="2"/>
</dbReference>
<organism evidence="6 7">
    <name type="scientific">Haloferula luteola</name>
    <dbReference type="NCBI Taxonomy" id="595692"/>
    <lineage>
        <taxon>Bacteria</taxon>
        <taxon>Pseudomonadati</taxon>
        <taxon>Verrucomicrobiota</taxon>
        <taxon>Verrucomicrobiia</taxon>
        <taxon>Verrucomicrobiales</taxon>
        <taxon>Verrucomicrobiaceae</taxon>
        <taxon>Haloferula</taxon>
    </lineage>
</organism>
<dbReference type="Pfam" id="PF16326">
    <property type="entry name" value="ABC_tran_CTD"/>
    <property type="match status" value="1"/>
</dbReference>
<dbReference type="GO" id="GO:0016887">
    <property type="term" value="F:ATP hydrolysis activity"/>
    <property type="evidence" value="ECO:0007669"/>
    <property type="project" value="InterPro"/>
</dbReference>
<evidence type="ECO:0000256" key="2">
    <source>
        <dbReference type="ARBA" id="ARBA00022840"/>
    </source>
</evidence>
<dbReference type="InterPro" id="IPR027417">
    <property type="entry name" value="P-loop_NTPase"/>
</dbReference>
<feature type="compositionally biased region" description="Low complexity" evidence="4">
    <location>
        <begin position="548"/>
        <end position="560"/>
    </location>
</feature>
<feature type="coiled-coil region" evidence="3">
    <location>
        <begin position="574"/>
        <end position="608"/>
    </location>
</feature>
<dbReference type="PANTHER" id="PTHR42855">
    <property type="entry name" value="ABC TRANSPORTER ATP-BINDING SUBUNIT"/>
    <property type="match status" value="1"/>
</dbReference>
<evidence type="ECO:0000259" key="5">
    <source>
        <dbReference type="PROSITE" id="PS50893"/>
    </source>
</evidence>
<dbReference type="PANTHER" id="PTHR42855:SF2">
    <property type="entry name" value="DRUG RESISTANCE ABC TRANSPORTER,ATP-BINDING PROTEIN"/>
    <property type="match status" value="1"/>
</dbReference>
<feature type="domain" description="ABC transporter" evidence="5">
    <location>
        <begin position="2"/>
        <end position="259"/>
    </location>
</feature>
<evidence type="ECO:0000256" key="4">
    <source>
        <dbReference type="SAM" id="MobiDB-lite"/>
    </source>
</evidence>
<evidence type="ECO:0000313" key="7">
    <source>
        <dbReference type="Proteomes" id="UP000557717"/>
    </source>
</evidence>
<name>A0A840VBZ2_9BACT</name>
<dbReference type="InterPro" id="IPR032781">
    <property type="entry name" value="ABC_tran_Xtn"/>
</dbReference>
<dbReference type="Pfam" id="PF00005">
    <property type="entry name" value="ABC_tran"/>
    <property type="match status" value="2"/>
</dbReference>
<dbReference type="GO" id="GO:0003677">
    <property type="term" value="F:DNA binding"/>
    <property type="evidence" value="ECO:0007669"/>
    <property type="project" value="InterPro"/>
</dbReference>
<evidence type="ECO:0000313" key="6">
    <source>
        <dbReference type="EMBL" id="MBB5352188.1"/>
    </source>
</evidence>
<feature type="domain" description="ABC transporter" evidence="5">
    <location>
        <begin position="327"/>
        <end position="541"/>
    </location>
</feature>
<sequence length="658" mass="73360">MLSIQNLRVEFGPRILFEDLSFTVQPKERIAFAGHNGAGKSTLMKCVAGVIEATSGKIAHPKGFQIGYLPQEGIHVHGCSLWDETMSAFGEALSLQEKIDRLAAELPKLDPRSSPYAELLEEIGDLELRLEAADPARLKPRAESVLQGLGFKREDFTRDCGEFSGGWQMRIAMAKLFLSEPDILLLDEPTNHLDIESQRWVEQYLHAYPGAILIISHDLSLLDALCTRTIAFHHGRAEEYSGNFSYFLRESVHRKEVHRKRYEAQQREIAETKRFIDRFRASANKASLVQSRIKLLEKIELIPAPEDDDAVMSFRFPQPKPSAHLVARLSAATQRYGPLTVFENFDFEINRGEKLAIVGPNGAGKSTFCRMITGQEEPISGSHEFGGKVATSFFSQTHADTLDPEKTVLETIEEATSREMEGQARNLLGCFLFRGDEVFKKVGVLSGGERSRVALVRMLVQPANFLILDEPTNHLDVQSQEVLQNALRDYEGTVIIVSHNRSFLDPLVSKTLEFRPGHSPRPFAGNISYYLEKTAEESTASTGPSTKPALASSVSASAPSGNRKEQRKQEAELRQKKAKLLKPLESELEQLETRIAELEGAQATLTQALSSDDVAADPDKLRQTANAVQQLTDKLEMAYSRWGELSDQIEKVQAELEA</sequence>
<reference evidence="6 7" key="1">
    <citation type="submission" date="2020-08" db="EMBL/GenBank/DDBJ databases">
        <title>Genomic Encyclopedia of Type Strains, Phase IV (KMG-IV): sequencing the most valuable type-strain genomes for metagenomic binning, comparative biology and taxonomic classification.</title>
        <authorList>
            <person name="Goeker M."/>
        </authorList>
    </citation>
    <scope>NUCLEOTIDE SEQUENCE [LARGE SCALE GENOMIC DNA]</scope>
    <source>
        <strain evidence="6 7">YC6886</strain>
    </source>
</reference>
<dbReference type="CDD" id="cd03221">
    <property type="entry name" value="ABCF_EF-3"/>
    <property type="match status" value="2"/>
</dbReference>
<dbReference type="InterPro" id="IPR051309">
    <property type="entry name" value="ABCF_ATPase"/>
</dbReference>
<keyword evidence="2 6" id="KW-0067">ATP-binding</keyword>
<protein>
    <submittedName>
        <fullName evidence="6">ATP-binding cassette subfamily F protein 3</fullName>
    </submittedName>
</protein>
<feature type="region of interest" description="Disordered" evidence="4">
    <location>
        <begin position="538"/>
        <end position="570"/>
    </location>
</feature>
<dbReference type="RefSeq" id="WP_184019010.1">
    <property type="nucleotide sequence ID" value="NZ_JACHFD010000011.1"/>
</dbReference>
<dbReference type="InterPro" id="IPR003593">
    <property type="entry name" value="AAA+_ATPase"/>
</dbReference>
<evidence type="ECO:0000256" key="1">
    <source>
        <dbReference type="ARBA" id="ARBA00022741"/>
    </source>
</evidence>
<gene>
    <name evidence="6" type="ORF">HNR46_002431</name>
</gene>
<dbReference type="InterPro" id="IPR032524">
    <property type="entry name" value="ABC_tran_C"/>
</dbReference>
<dbReference type="InterPro" id="IPR037118">
    <property type="entry name" value="Val-tRNA_synth_C_sf"/>
</dbReference>
<keyword evidence="1" id="KW-0547">Nucleotide-binding</keyword>
<dbReference type="FunFam" id="3.40.50.300:FF:000011">
    <property type="entry name" value="Putative ABC transporter ATP-binding component"/>
    <property type="match status" value="1"/>
</dbReference>
<dbReference type="Proteomes" id="UP000557717">
    <property type="component" value="Unassembled WGS sequence"/>
</dbReference>
<dbReference type="InterPro" id="IPR003439">
    <property type="entry name" value="ABC_transporter-like_ATP-bd"/>
</dbReference>
<dbReference type="Gene3D" id="1.10.287.380">
    <property type="entry name" value="Valyl-tRNA synthetase, C-terminal domain"/>
    <property type="match status" value="1"/>
</dbReference>
<dbReference type="Pfam" id="PF12848">
    <property type="entry name" value="ABC_tran_Xtn"/>
    <property type="match status" value="1"/>
</dbReference>
<evidence type="ECO:0000256" key="3">
    <source>
        <dbReference type="SAM" id="Coils"/>
    </source>
</evidence>
<dbReference type="SMART" id="SM00382">
    <property type="entry name" value="AAA"/>
    <property type="match status" value="2"/>
</dbReference>
<dbReference type="InterPro" id="IPR017871">
    <property type="entry name" value="ABC_transporter-like_CS"/>
</dbReference>
<dbReference type="PROSITE" id="PS50893">
    <property type="entry name" value="ABC_TRANSPORTER_2"/>
    <property type="match status" value="2"/>
</dbReference>
<keyword evidence="3" id="KW-0175">Coiled coil</keyword>
<proteinExistence type="predicted"/>
<dbReference type="GO" id="GO:0005524">
    <property type="term" value="F:ATP binding"/>
    <property type="evidence" value="ECO:0007669"/>
    <property type="project" value="UniProtKB-KW"/>
</dbReference>
<dbReference type="SUPFAM" id="SSF52540">
    <property type="entry name" value="P-loop containing nucleoside triphosphate hydrolases"/>
    <property type="match status" value="2"/>
</dbReference>
<keyword evidence="7" id="KW-1185">Reference proteome</keyword>